<dbReference type="GO" id="GO:0016020">
    <property type="term" value="C:membrane"/>
    <property type="evidence" value="ECO:0007669"/>
    <property type="project" value="UniProtKB-SubCell"/>
</dbReference>
<evidence type="ECO:0000256" key="3">
    <source>
        <dbReference type="ARBA" id="ARBA00022989"/>
    </source>
</evidence>
<protein>
    <recommendedName>
        <fullName evidence="6">G-protein coupled receptors family 1 profile domain-containing protein</fullName>
    </recommendedName>
</protein>
<dbReference type="SUPFAM" id="SSF81321">
    <property type="entry name" value="Family A G protein-coupled receptor-like"/>
    <property type="match status" value="1"/>
</dbReference>
<dbReference type="InterPro" id="IPR017452">
    <property type="entry name" value="GPCR_Rhodpsn_7TM"/>
</dbReference>
<comment type="caution">
    <text evidence="7">The sequence shown here is derived from an EMBL/GenBank/DDBJ whole genome shotgun (WGS) entry which is preliminary data.</text>
</comment>
<dbReference type="GO" id="GO:0004930">
    <property type="term" value="F:G protein-coupled receptor activity"/>
    <property type="evidence" value="ECO:0007669"/>
    <property type="project" value="InterPro"/>
</dbReference>
<dbReference type="InterPro" id="IPR000276">
    <property type="entry name" value="GPCR_Rhodpsn"/>
</dbReference>
<keyword evidence="2 5" id="KW-0812">Transmembrane</keyword>
<feature type="transmembrane region" description="Helical" evidence="5">
    <location>
        <begin position="157"/>
        <end position="178"/>
    </location>
</feature>
<evidence type="ECO:0000256" key="1">
    <source>
        <dbReference type="ARBA" id="ARBA00004370"/>
    </source>
</evidence>
<dbReference type="PROSITE" id="PS50262">
    <property type="entry name" value="G_PROTEIN_RECEP_F1_2"/>
    <property type="match status" value="1"/>
</dbReference>
<dbReference type="Gene3D" id="1.20.1070.10">
    <property type="entry name" value="Rhodopsin 7-helix transmembrane proteins"/>
    <property type="match status" value="1"/>
</dbReference>
<comment type="subcellular location">
    <subcellularLocation>
        <location evidence="1">Membrane</location>
    </subcellularLocation>
</comment>
<feature type="domain" description="G-protein coupled receptors family 1 profile" evidence="6">
    <location>
        <begin position="1"/>
        <end position="209"/>
    </location>
</feature>
<dbReference type="Proteomes" id="UP000663828">
    <property type="component" value="Unassembled WGS sequence"/>
</dbReference>
<feature type="transmembrane region" description="Helical" evidence="5">
    <location>
        <begin position="62"/>
        <end position="86"/>
    </location>
</feature>
<dbReference type="Pfam" id="PF00001">
    <property type="entry name" value="7tm_1"/>
    <property type="match status" value="1"/>
</dbReference>
<dbReference type="AlphaFoldDB" id="A0A814NBL8"/>
<dbReference type="Proteomes" id="UP000663852">
    <property type="component" value="Unassembled WGS sequence"/>
</dbReference>
<name>A0A814NBL8_ADIRI</name>
<keyword evidence="4 5" id="KW-0472">Membrane</keyword>
<evidence type="ECO:0000256" key="2">
    <source>
        <dbReference type="ARBA" id="ARBA00022692"/>
    </source>
</evidence>
<evidence type="ECO:0000313" key="7">
    <source>
        <dbReference type="EMBL" id="CAF1089773.1"/>
    </source>
</evidence>
<evidence type="ECO:0000313" key="9">
    <source>
        <dbReference type="Proteomes" id="UP000663828"/>
    </source>
</evidence>
<evidence type="ECO:0000256" key="5">
    <source>
        <dbReference type="SAM" id="Phobius"/>
    </source>
</evidence>
<dbReference type="EMBL" id="CAJNOJ010000597">
    <property type="protein sequence ID" value="CAF1493484.1"/>
    <property type="molecule type" value="Genomic_DNA"/>
</dbReference>
<feature type="transmembrane region" description="Helical" evidence="5">
    <location>
        <begin position="198"/>
        <end position="216"/>
    </location>
</feature>
<sequence>MHLSYYYLGVIWPSSLSYCSLYQFLDYYFYTTCFLLLTWASVERHILIFHCKFFKTPRQRLVGHYFPLMFCIIYPLIYYIVFVYLYPCENSYDIHTSYCVVFCYLLDSSLMNLYEQIVHGFALIFLILIFNISLILRVIRQKRQMGRQMTWNQNRKLAMQLFGMFALFLATNGIYFTIQLGKVLYDPNFGSNINQQIVVLSLSMPPLVPIVCLITSQELRTKLNFRFNRNVVKPIAILELKQMRGIRT</sequence>
<feature type="transmembrane region" description="Helical" evidence="5">
    <location>
        <begin position="117"/>
        <end position="136"/>
    </location>
</feature>
<organism evidence="7 9">
    <name type="scientific">Adineta ricciae</name>
    <name type="common">Rotifer</name>
    <dbReference type="NCBI Taxonomy" id="249248"/>
    <lineage>
        <taxon>Eukaryota</taxon>
        <taxon>Metazoa</taxon>
        <taxon>Spiralia</taxon>
        <taxon>Gnathifera</taxon>
        <taxon>Rotifera</taxon>
        <taxon>Eurotatoria</taxon>
        <taxon>Bdelloidea</taxon>
        <taxon>Adinetida</taxon>
        <taxon>Adinetidae</taxon>
        <taxon>Adineta</taxon>
    </lineage>
</organism>
<evidence type="ECO:0000259" key="6">
    <source>
        <dbReference type="PROSITE" id="PS50262"/>
    </source>
</evidence>
<evidence type="ECO:0000256" key="4">
    <source>
        <dbReference type="ARBA" id="ARBA00023136"/>
    </source>
</evidence>
<evidence type="ECO:0000313" key="8">
    <source>
        <dbReference type="EMBL" id="CAF1493484.1"/>
    </source>
</evidence>
<keyword evidence="3 5" id="KW-1133">Transmembrane helix</keyword>
<proteinExistence type="predicted"/>
<dbReference type="EMBL" id="CAJNOR010001168">
    <property type="protein sequence ID" value="CAF1089773.1"/>
    <property type="molecule type" value="Genomic_DNA"/>
</dbReference>
<reference evidence="7" key="1">
    <citation type="submission" date="2021-02" db="EMBL/GenBank/DDBJ databases">
        <authorList>
            <person name="Nowell W R."/>
        </authorList>
    </citation>
    <scope>NUCLEOTIDE SEQUENCE</scope>
</reference>
<accession>A0A814NBL8</accession>
<feature type="transmembrane region" description="Helical" evidence="5">
    <location>
        <begin position="20"/>
        <end position="42"/>
    </location>
</feature>
<keyword evidence="9" id="KW-1185">Reference proteome</keyword>
<gene>
    <name evidence="8" type="ORF">EDS130_LOCUS42170</name>
    <name evidence="7" type="ORF">XAT740_LOCUS17772</name>
</gene>